<feature type="compositionally biased region" description="Basic and acidic residues" evidence="7">
    <location>
        <begin position="360"/>
        <end position="398"/>
    </location>
</feature>
<name>A0A9Q1C0Y5_HOLLE</name>
<keyword evidence="4" id="KW-0114">cAMP</keyword>
<dbReference type="InterPro" id="IPR018490">
    <property type="entry name" value="cNMP-bd_dom_sf"/>
</dbReference>
<evidence type="ECO:0000256" key="3">
    <source>
        <dbReference type="ARBA" id="ARBA00022741"/>
    </source>
</evidence>
<dbReference type="FunFam" id="2.60.120.10:FF:000083">
    <property type="entry name" value="Cyclic nucleotide binding domain containing 2"/>
    <property type="match status" value="1"/>
</dbReference>
<evidence type="ECO:0000313" key="10">
    <source>
        <dbReference type="Proteomes" id="UP001152320"/>
    </source>
</evidence>
<evidence type="ECO:0000256" key="1">
    <source>
        <dbReference type="ARBA" id="ARBA00004514"/>
    </source>
</evidence>
<dbReference type="Pfam" id="PF00027">
    <property type="entry name" value="cNMP_binding"/>
    <property type="match status" value="1"/>
</dbReference>
<dbReference type="SMART" id="SM00100">
    <property type="entry name" value="cNMP"/>
    <property type="match status" value="1"/>
</dbReference>
<dbReference type="InterPro" id="IPR014710">
    <property type="entry name" value="RmlC-like_jellyroll"/>
</dbReference>
<feature type="compositionally biased region" description="Polar residues" evidence="7">
    <location>
        <begin position="582"/>
        <end position="630"/>
    </location>
</feature>
<feature type="region of interest" description="Disordered" evidence="7">
    <location>
        <begin position="328"/>
        <end position="398"/>
    </location>
</feature>
<sequence length="670" mass="76663">MCRVQINLNRYATEAGKGAFVAGLPDVVAKITKAQQVVYIQDNQRSKETITFNVDDYKTNHEFKWPKKGLQILEKKPEERSKEDIRTLCNLMRGLHSFRKYSRTMQTLICKVMRYQKYGRRRVVIRKGHPGYSFYFIFSGSVCVTLDEDEESIFTKKEVTILRKGVSFGEIALLKDVHRMATIMCLEDTELLIVDRDEFFDNGLHLHIQREFQYRLNFFRSLDIFSSWPIEKLEEISDMGRIEEYCYDSVVVPDSTENEWLLFITKRLVDLAKIYSAQLKEEQTAVKKPLKRERSRSDLLRGDYPLSLLPEGYQTRYPWLVPVSLPERPKTTGQISRRTSAEETNRNGLAGTRSKSAGINREESTRKQDSRDDLLPPELRHQLDDEYSNKRADEMEEPKLPEHMTLGLSTIKGPDVDAGVYIRVNSLGPGQCFGTESITGEMPKLSLMSLGCEVIRVSLSKFKEYADEKTLEKIQKITPKYPNNHFLWSNFQEQNNWNSFKHGVVQDVIDNHAQAVTPNTFARDLRKAPGSLSPKQGANAYRRNSLPTPSKKSNPMPKILYSANQWIDNKIPNSYVPRKANHLNSNRSTFGGSSRASTLLSRPKTSTNRVRSNSRPASTLPTIQTSSGQVDYSYHPIRTYSIANRPQSVHIGSGPGPSRSIKRPSTSVRK</sequence>
<evidence type="ECO:0000256" key="6">
    <source>
        <dbReference type="ARBA" id="ARBA00072573"/>
    </source>
</evidence>
<evidence type="ECO:0000256" key="5">
    <source>
        <dbReference type="ARBA" id="ARBA00059651"/>
    </source>
</evidence>
<feature type="region of interest" description="Disordered" evidence="7">
    <location>
        <begin position="525"/>
        <end position="557"/>
    </location>
</feature>
<reference evidence="9" key="1">
    <citation type="submission" date="2021-10" db="EMBL/GenBank/DDBJ databases">
        <title>Tropical sea cucumber genome reveals ecological adaptation and Cuvierian tubules defense mechanism.</title>
        <authorList>
            <person name="Chen T."/>
        </authorList>
    </citation>
    <scope>NUCLEOTIDE SEQUENCE</scope>
    <source>
        <strain evidence="9">Nanhai2018</strain>
        <tissue evidence="9">Muscle</tissue>
    </source>
</reference>
<dbReference type="PANTHER" id="PTHR23011">
    <property type="entry name" value="CYCLIC NUCLEOTIDE-BINDING DOMAIN CONTAINING PROTEIN"/>
    <property type="match status" value="1"/>
</dbReference>
<keyword evidence="10" id="KW-1185">Reference proteome</keyword>
<gene>
    <name evidence="9" type="ORF">HOLleu_20568</name>
</gene>
<dbReference type="Gene3D" id="2.60.120.10">
    <property type="entry name" value="Jelly Rolls"/>
    <property type="match status" value="1"/>
</dbReference>
<evidence type="ECO:0000256" key="7">
    <source>
        <dbReference type="SAM" id="MobiDB-lite"/>
    </source>
</evidence>
<evidence type="ECO:0000259" key="8">
    <source>
        <dbReference type="PROSITE" id="PS50042"/>
    </source>
</evidence>
<keyword evidence="3" id="KW-0547">Nucleotide-binding</keyword>
<dbReference type="SUPFAM" id="SSF51206">
    <property type="entry name" value="cAMP-binding domain-like"/>
    <property type="match status" value="2"/>
</dbReference>
<evidence type="ECO:0000256" key="4">
    <source>
        <dbReference type="ARBA" id="ARBA00023149"/>
    </source>
</evidence>
<proteinExistence type="predicted"/>
<evidence type="ECO:0000256" key="2">
    <source>
        <dbReference type="ARBA" id="ARBA00022490"/>
    </source>
</evidence>
<comment type="subcellular location">
    <subcellularLocation>
        <location evidence="1">Cytoplasm</location>
        <location evidence="1">Cytosol</location>
    </subcellularLocation>
</comment>
<evidence type="ECO:0000313" key="9">
    <source>
        <dbReference type="EMBL" id="KAJ8036557.1"/>
    </source>
</evidence>
<dbReference type="CDD" id="cd00038">
    <property type="entry name" value="CAP_ED"/>
    <property type="match status" value="1"/>
</dbReference>
<accession>A0A9Q1C0Y5</accession>
<protein>
    <recommendedName>
        <fullName evidence="6">Cyclic nucleotide-binding domain-containing protein 2</fullName>
    </recommendedName>
</protein>
<dbReference type="GO" id="GO:0030552">
    <property type="term" value="F:cAMP binding"/>
    <property type="evidence" value="ECO:0007669"/>
    <property type="project" value="TreeGrafter"/>
</dbReference>
<dbReference type="PROSITE" id="PS50042">
    <property type="entry name" value="CNMP_BINDING_3"/>
    <property type="match status" value="1"/>
</dbReference>
<organism evidence="9 10">
    <name type="scientific">Holothuria leucospilota</name>
    <name type="common">Black long sea cucumber</name>
    <name type="synonym">Mertensiothuria leucospilota</name>
    <dbReference type="NCBI Taxonomy" id="206669"/>
    <lineage>
        <taxon>Eukaryota</taxon>
        <taxon>Metazoa</taxon>
        <taxon>Echinodermata</taxon>
        <taxon>Eleutherozoa</taxon>
        <taxon>Echinozoa</taxon>
        <taxon>Holothuroidea</taxon>
        <taxon>Aspidochirotacea</taxon>
        <taxon>Aspidochirotida</taxon>
        <taxon>Holothuriidae</taxon>
        <taxon>Holothuria</taxon>
    </lineage>
</organism>
<dbReference type="OrthoDB" id="166212at2759"/>
<dbReference type="GO" id="GO:0007283">
    <property type="term" value="P:spermatogenesis"/>
    <property type="evidence" value="ECO:0007669"/>
    <property type="project" value="TreeGrafter"/>
</dbReference>
<feature type="region of interest" description="Disordered" evidence="7">
    <location>
        <begin position="643"/>
        <end position="670"/>
    </location>
</feature>
<keyword evidence="2" id="KW-0963">Cytoplasm</keyword>
<comment type="function">
    <text evidence="5">Essential for male fertility. Plays an important role in spermatogenesis and regulates sperm motility by controlling the development of the flagellar bending of sperm.</text>
</comment>
<comment type="caution">
    <text evidence="9">The sequence shown here is derived from an EMBL/GenBank/DDBJ whole genome shotgun (WGS) entry which is preliminary data.</text>
</comment>
<dbReference type="PANTHER" id="PTHR23011:SF43">
    <property type="entry name" value="CYCLIC NUCLEOTIDE-BINDING DOMAIN-CONTAINING PROTEIN 2"/>
    <property type="match status" value="1"/>
</dbReference>
<feature type="region of interest" description="Disordered" evidence="7">
    <location>
        <begin position="578"/>
        <end position="630"/>
    </location>
</feature>
<feature type="domain" description="Cyclic nucleotide-binding" evidence="8">
    <location>
        <begin position="97"/>
        <end position="199"/>
    </location>
</feature>
<dbReference type="EMBL" id="JAIZAY010000009">
    <property type="protein sequence ID" value="KAJ8036557.1"/>
    <property type="molecule type" value="Genomic_DNA"/>
</dbReference>
<dbReference type="AlphaFoldDB" id="A0A9Q1C0Y5"/>
<dbReference type="Proteomes" id="UP001152320">
    <property type="component" value="Chromosome 9"/>
</dbReference>
<dbReference type="GO" id="GO:0005829">
    <property type="term" value="C:cytosol"/>
    <property type="evidence" value="ECO:0007669"/>
    <property type="project" value="UniProtKB-SubCell"/>
</dbReference>
<dbReference type="InterPro" id="IPR000595">
    <property type="entry name" value="cNMP-bd_dom"/>
</dbReference>